<dbReference type="InterPro" id="IPR001138">
    <property type="entry name" value="Zn2Cys6_DnaBD"/>
</dbReference>
<proteinExistence type="predicted"/>
<dbReference type="AlphaFoldDB" id="A0A9Q9S4P5"/>
<evidence type="ECO:0000259" key="5">
    <source>
        <dbReference type="SMART" id="SM00906"/>
    </source>
</evidence>
<evidence type="ECO:0000256" key="2">
    <source>
        <dbReference type="ARBA" id="ARBA00022723"/>
    </source>
</evidence>
<evidence type="ECO:0000313" key="6">
    <source>
        <dbReference type="EMBL" id="VTT83050.1"/>
    </source>
</evidence>
<keyword evidence="4" id="KW-0539">Nucleus</keyword>
<dbReference type="InterPro" id="IPR007219">
    <property type="entry name" value="XnlR_reg_dom"/>
</dbReference>
<keyword evidence="2" id="KW-0479">Metal-binding</keyword>
<dbReference type="GO" id="GO:0008270">
    <property type="term" value="F:zinc ion binding"/>
    <property type="evidence" value="ECO:0007669"/>
    <property type="project" value="InterPro"/>
</dbReference>
<evidence type="ECO:0000256" key="1">
    <source>
        <dbReference type="ARBA" id="ARBA00004123"/>
    </source>
</evidence>
<protein>
    <recommendedName>
        <fullName evidence="5">Xylanolytic transcriptional activator regulatory domain-containing protein</fullName>
    </recommendedName>
</protein>
<evidence type="ECO:0000256" key="3">
    <source>
        <dbReference type="ARBA" id="ARBA00023125"/>
    </source>
</evidence>
<feature type="domain" description="Xylanolytic transcriptional activator regulatory" evidence="5">
    <location>
        <begin position="390"/>
        <end position="467"/>
    </location>
</feature>
<evidence type="ECO:0000256" key="4">
    <source>
        <dbReference type="ARBA" id="ARBA00023242"/>
    </source>
</evidence>
<dbReference type="GO" id="GO:0000981">
    <property type="term" value="F:DNA-binding transcription factor activity, RNA polymerase II-specific"/>
    <property type="evidence" value="ECO:0007669"/>
    <property type="project" value="InterPro"/>
</dbReference>
<comment type="caution">
    <text evidence="6">The sequence shown here is derived from an EMBL/GenBank/DDBJ whole genome shotgun (WGS) entry which is preliminary data.</text>
</comment>
<name>A0A9Q9S4P5_FUSFU</name>
<dbReference type="InterPro" id="IPR036864">
    <property type="entry name" value="Zn2-C6_fun-type_DNA-bd_sf"/>
</dbReference>
<dbReference type="GO" id="GO:0006351">
    <property type="term" value="P:DNA-templated transcription"/>
    <property type="evidence" value="ECO:0007669"/>
    <property type="project" value="InterPro"/>
</dbReference>
<feature type="non-terminal residue" evidence="6">
    <location>
        <position position="778"/>
    </location>
</feature>
<dbReference type="GO" id="GO:0005634">
    <property type="term" value="C:nucleus"/>
    <property type="evidence" value="ECO:0007669"/>
    <property type="project" value="UniProtKB-SubCell"/>
</dbReference>
<dbReference type="Pfam" id="PF04082">
    <property type="entry name" value="Fungal_trans"/>
    <property type="match status" value="1"/>
</dbReference>
<dbReference type="Proteomes" id="UP000760494">
    <property type="component" value="Unassembled WGS sequence"/>
</dbReference>
<organism evidence="6 7">
    <name type="scientific">Fusarium fujikuroi</name>
    <name type="common">Bakanae and foot rot disease fungus</name>
    <name type="synonym">Gibberella fujikuroi</name>
    <dbReference type="NCBI Taxonomy" id="5127"/>
    <lineage>
        <taxon>Eukaryota</taxon>
        <taxon>Fungi</taxon>
        <taxon>Dikarya</taxon>
        <taxon>Ascomycota</taxon>
        <taxon>Pezizomycotina</taxon>
        <taxon>Sordariomycetes</taxon>
        <taxon>Hypocreomycetidae</taxon>
        <taxon>Hypocreales</taxon>
        <taxon>Nectriaceae</taxon>
        <taxon>Fusarium</taxon>
        <taxon>Fusarium fujikuroi species complex</taxon>
    </lineage>
</organism>
<dbReference type="GO" id="GO:0003677">
    <property type="term" value="F:DNA binding"/>
    <property type="evidence" value="ECO:0007669"/>
    <property type="project" value="UniProtKB-KW"/>
</dbReference>
<dbReference type="CDD" id="cd00067">
    <property type="entry name" value="GAL4"/>
    <property type="match status" value="1"/>
</dbReference>
<dbReference type="PANTHER" id="PTHR46910">
    <property type="entry name" value="TRANSCRIPTION FACTOR PDR1"/>
    <property type="match status" value="1"/>
</dbReference>
<dbReference type="Gene3D" id="4.10.240.10">
    <property type="entry name" value="Zn(2)-C6 fungal-type DNA-binding domain"/>
    <property type="match status" value="1"/>
</dbReference>
<sequence length="778" mass="86898">IVKANLGPLASAYRYPHRNTKRMRGVQHARLTGWQRIYDKVLSPFPEVQLEVLSINTEPTLEAPTCLCVRYSLPHQPDFGFYATLQLRFDTANCDGKWPECSRCKGYGYDCVYAAGGRAKRRQDASTDDGSLDSAVQGHGDLREAIRQYESLLDMVVSKLPTPQHQEDASSVLACMKAADRALSNIDATTLTTRLTASLTGSDALSFRPQASQAERYLGKVSDVCFFNLVKRVLQAQPGSLDSDQRVDSYEQVDDIASPSLNVMPGRVVELPSREAAKVFADVYFSTVHLAFPFIPQSLFMRSLDQALDSSVDCSLDNTRLALIYVICAIGAYYTSIPGEQIGANKCHEVYFLQALSLALPAGADRSIHHVSLLLAQCFYMLAVCRTDSCWATLGQTVRMAQSIGLHVEQNDPQRLKGPGRLLVERRRRIWYCIYVLDRLISLQLGRPPAIHEDYCHVPLPSRLGDSDIDWDGDEFPTMFEGPSVGDYHLEVISFSKIVSQVLRDLYSPRAGQNLTSDLFNTKELDLKLIQWKQSLPRTLRFDLGHAFDRSFIFKRQRSMLAIKYHHLRALIHRPYLCYPIMRNLDDETDIALSQPNWALVSMYEKVCIAEARETARLLHCISCEKDLVQEFPWWQMISCLICAGSILVVSSIFSQQTGDALDGFDAAGISDDAETCLRVFEALSVNSKGARIARDMMEGLKECGLRWRDATMASEPPYAALPTSHTALATRGHIPSLDGQDASLSEFSFTTPSAWPAEIVDSMAWSVQFFGAVQSGE</sequence>
<dbReference type="CDD" id="cd12148">
    <property type="entry name" value="fungal_TF_MHR"/>
    <property type="match status" value="1"/>
</dbReference>
<reference evidence="6" key="1">
    <citation type="submission" date="2019-05" db="EMBL/GenBank/DDBJ databases">
        <authorList>
            <person name="Piombo E."/>
        </authorList>
    </citation>
    <scope>NUCLEOTIDE SEQUENCE</scope>
    <source>
        <strain evidence="6">C2S</strain>
    </source>
</reference>
<keyword evidence="3" id="KW-0238">DNA-binding</keyword>
<comment type="subcellular location">
    <subcellularLocation>
        <location evidence="1">Nucleus</location>
    </subcellularLocation>
</comment>
<accession>A0A9Q9S4P5</accession>
<evidence type="ECO:0000313" key="7">
    <source>
        <dbReference type="Proteomes" id="UP000760494"/>
    </source>
</evidence>
<gene>
    <name evidence="6" type="ORF">C2S_2843</name>
</gene>
<dbReference type="EMBL" id="CABFJX010000418">
    <property type="protein sequence ID" value="VTT83050.1"/>
    <property type="molecule type" value="Genomic_DNA"/>
</dbReference>
<dbReference type="SMART" id="SM00906">
    <property type="entry name" value="Fungal_trans"/>
    <property type="match status" value="1"/>
</dbReference>
<dbReference type="PANTHER" id="PTHR46910:SF3">
    <property type="entry name" value="HALOTOLERANCE PROTEIN 9-RELATED"/>
    <property type="match status" value="1"/>
</dbReference>
<dbReference type="InterPro" id="IPR050987">
    <property type="entry name" value="AtrR-like"/>
</dbReference>